<sequence>MRISKILYRGIEVLRDAKDIFTYGPIPACFIGYFQAFENSCRHLNLGTLSIVFCKFSIALFSCKVLNHEQVSLLP</sequence>
<organism evidence="1 2">
    <name type="scientific">Amborella trichopoda</name>
    <dbReference type="NCBI Taxonomy" id="13333"/>
    <lineage>
        <taxon>Eukaryota</taxon>
        <taxon>Viridiplantae</taxon>
        <taxon>Streptophyta</taxon>
        <taxon>Embryophyta</taxon>
        <taxon>Tracheophyta</taxon>
        <taxon>Spermatophyta</taxon>
        <taxon>Magnoliopsida</taxon>
        <taxon>Amborellales</taxon>
        <taxon>Amborellaceae</taxon>
        <taxon>Amborella</taxon>
    </lineage>
</organism>
<protein>
    <submittedName>
        <fullName evidence="1">Uncharacterized protein</fullName>
    </submittedName>
</protein>
<dbReference type="Gramene" id="ERN15485">
    <property type="protein sequence ID" value="ERN15485"/>
    <property type="gene ID" value="AMTR_s00048p00025390"/>
</dbReference>
<accession>U5CZR7</accession>
<evidence type="ECO:0000313" key="2">
    <source>
        <dbReference type="Proteomes" id="UP000017836"/>
    </source>
</evidence>
<dbReference type="HOGENOM" id="CLU_2674387_0_0_1"/>
<reference evidence="2" key="1">
    <citation type="journal article" date="2013" name="Science">
        <title>The Amborella genome and the evolution of flowering plants.</title>
        <authorList>
            <consortium name="Amborella Genome Project"/>
        </authorList>
    </citation>
    <scope>NUCLEOTIDE SEQUENCE [LARGE SCALE GENOMIC DNA]</scope>
</reference>
<name>U5CZR7_AMBTC</name>
<dbReference type="AlphaFoldDB" id="U5CZR7"/>
<proteinExistence type="predicted"/>
<gene>
    <name evidence="1" type="ORF">AMTR_s00048p00025390</name>
</gene>
<evidence type="ECO:0000313" key="1">
    <source>
        <dbReference type="EMBL" id="ERN15485.1"/>
    </source>
</evidence>
<dbReference type="Proteomes" id="UP000017836">
    <property type="component" value="Unassembled WGS sequence"/>
</dbReference>
<keyword evidence="2" id="KW-1185">Reference proteome</keyword>
<dbReference type="EMBL" id="KI392502">
    <property type="protein sequence ID" value="ERN15485.1"/>
    <property type="molecule type" value="Genomic_DNA"/>
</dbReference>